<gene>
    <name evidence="3" type="ORF">Cni_G07234</name>
</gene>
<keyword evidence="4" id="KW-1185">Reference proteome</keyword>
<feature type="domain" description="AB hydrolase-1" evidence="2">
    <location>
        <begin position="74"/>
        <end position="331"/>
    </location>
</feature>
<dbReference type="PANTHER" id="PTHR43139">
    <property type="entry name" value="SI:DKEY-122A22.2"/>
    <property type="match status" value="1"/>
</dbReference>
<dbReference type="InterPro" id="IPR052370">
    <property type="entry name" value="Meta-cleavage_hydrolase"/>
</dbReference>
<proteinExistence type="predicted"/>
<keyword evidence="3" id="KW-0378">Hydrolase</keyword>
<dbReference type="AlphaFoldDB" id="A0AAQ3K0R1"/>
<dbReference type="Proteomes" id="UP001327560">
    <property type="component" value="Chromosome 2"/>
</dbReference>
<dbReference type="SUPFAM" id="SSF53474">
    <property type="entry name" value="alpha/beta-Hydrolases"/>
    <property type="match status" value="1"/>
</dbReference>
<protein>
    <submittedName>
        <fullName evidence="3">Epoxide hydrolase 4 isoform X1</fullName>
    </submittedName>
</protein>
<dbReference type="InterPro" id="IPR029058">
    <property type="entry name" value="AB_hydrolase_fold"/>
</dbReference>
<reference evidence="3 4" key="1">
    <citation type="submission" date="2023-10" db="EMBL/GenBank/DDBJ databases">
        <title>Chromosome-scale genome assembly provides insights into flower coloration mechanisms of Canna indica.</title>
        <authorList>
            <person name="Li C."/>
        </authorList>
    </citation>
    <scope>NUCLEOTIDE SEQUENCE [LARGE SCALE GENOMIC DNA]</scope>
    <source>
        <tissue evidence="3">Flower</tissue>
    </source>
</reference>
<dbReference type="Pfam" id="PF00561">
    <property type="entry name" value="Abhydrolase_1"/>
    <property type="match status" value="1"/>
</dbReference>
<feature type="region of interest" description="Disordered" evidence="1">
    <location>
        <begin position="45"/>
        <end position="68"/>
    </location>
</feature>
<evidence type="ECO:0000259" key="2">
    <source>
        <dbReference type="Pfam" id="PF00561"/>
    </source>
</evidence>
<organism evidence="3 4">
    <name type="scientific">Canna indica</name>
    <name type="common">Indian-shot</name>
    <dbReference type="NCBI Taxonomy" id="4628"/>
    <lineage>
        <taxon>Eukaryota</taxon>
        <taxon>Viridiplantae</taxon>
        <taxon>Streptophyta</taxon>
        <taxon>Embryophyta</taxon>
        <taxon>Tracheophyta</taxon>
        <taxon>Spermatophyta</taxon>
        <taxon>Magnoliopsida</taxon>
        <taxon>Liliopsida</taxon>
        <taxon>Zingiberales</taxon>
        <taxon>Cannaceae</taxon>
        <taxon>Canna</taxon>
    </lineage>
</organism>
<evidence type="ECO:0000313" key="4">
    <source>
        <dbReference type="Proteomes" id="UP001327560"/>
    </source>
</evidence>
<dbReference type="Gene3D" id="3.40.50.1820">
    <property type="entry name" value="alpha/beta hydrolase"/>
    <property type="match status" value="1"/>
</dbReference>
<dbReference type="InterPro" id="IPR000073">
    <property type="entry name" value="AB_hydrolase_1"/>
</dbReference>
<evidence type="ECO:0000256" key="1">
    <source>
        <dbReference type="SAM" id="MobiDB-lite"/>
    </source>
</evidence>
<sequence>MVNWVEAQKPILHWLVHRAGLRQQTIEIEPGTVMTMWVPQEKATKKRAVVPEASKTTTENNSDKRRRGEAAEKPVVVLVHGFAAEGIVTWQFQFGALASEYDVYVPDLFFFGGSTTDVADRSPGFQAECLAAALDRLGVERCTAVGFSYGGMVAFKMAELRPDLVTSLVISGSVYAMTDSISKATLTELGFASSSELLLPASIEGLKALLSVTMHKKLWFPEFLYRDFLEIMFSNRKERSELLEGLVISNKDAKVPSLNQVRQNEQEIWWSSLDLFNTVVLNYLQRILLLWGENDNIFNLELAKNMKEQLGEKAALESISNAGHLLHIERPCIYNCHLKNFLALVNSENTKN</sequence>
<dbReference type="GO" id="GO:0016787">
    <property type="term" value="F:hydrolase activity"/>
    <property type="evidence" value="ECO:0007669"/>
    <property type="project" value="UniProtKB-KW"/>
</dbReference>
<accession>A0AAQ3K0R1</accession>
<dbReference type="EMBL" id="CP136891">
    <property type="protein sequence ID" value="WOK98522.1"/>
    <property type="molecule type" value="Genomic_DNA"/>
</dbReference>
<evidence type="ECO:0000313" key="3">
    <source>
        <dbReference type="EMBL" id="WOK98522.1"/>
    </source>
</evidence>
<dbReference type="PANTHER" id="PTHR43139:SF61">
    <property type="entry name" value="ALPHA_BETA-HYDROLASES SUPERFAMILY PROTEIN"/>
    <property type="match status" value="1"/>
</dbReference>
<name>A0AAQ3K0R1_9LILI</name>